<name>A0A2K3K5D3_TRIPR</name>
<gene>
    <name evidence="3" type="ORF">L195_g057628</name>
    <name evidence="2" type="ORF">L195_g060688</name>
</gene>
<dbReference type="EMBL" id="ASHM01115227">
    <property type="protein sequence ID" value="PNX70672.1"/>
    <property type="molecule type" value="Genomic_DNA"/>
</dbReference>
<sequence length="101" mass="10876">LIWLVWNSSTSLSSYIIDGSSPSKCQRVDTEGLASSEHSLERGPGLTSLSPTLCVGDVPHSDDLVSLPQVSTSLCNVLGIGPNYVNDVGRYRHFDVASKRE</sequence>
<accession>A0A2K3K5D3</accession>
<evidence type="ECO:0000313" key="2">
    <source>
        <dbReference type="EMBL" id="PNX61482.1"/>
    </source>
</evidence>
<evidence type="ECO:0000313" key="3">
    <source>
        <dbReference type="EMBL" id="PNX70672.1"/>
    </source>
</evidence>
<comment type="caution">
    <text evidence="2">The sequence shown here is derived from an EMBL/GenBank/DDBJ whole genome shotgun (WGS) entry which is preliminary data.</text>
</comment>
<evidence type="ECO:0000256" key="1">
    <source>
        <dbReference type="SAM" id="MobiDB-lite"/>
    </source>
</evidence>
<feature type="region of interest" description="Disordered" evidence="1">
    <location>
        <begin position="19"/>
        <end position="44"/>
    </location>
</feature>
<reference evidence="2 4" key="2">
    <citation type="journal article" date="2017" name="Front. Plant Sci.">
        <title>Gene Classification and Mining of Molecular Markers Useful in Red Clover (Trifolium pratense) Breeding.</title>
        <authorList>
            <person name="Istvanek J."/>
            <person name="Dluhosova J."/>
            <person name="Dluhos P."/>
            <person name="Patkova L."/>
            <person name="Nedelnik J."/>
            <person name="Repkova J."/>
        </authorList>
    </citation>
    <scope>NUCLEOTIDE SEQUENCE [LARGE SCALE GENOMIC DNA]</scope>
    <source>
        <strain evidence="4">cv. Tatra</strain>
        <tissue evidence="2">Young leaves</tissue>
    </source>
</reference>
<reference evidence="2 4" key="1">
    <citation type="journal article" date="2014" name="Am. J. Bot.">
        <title>Genome assembly and annotation for red clover (Trifolium pratense; Fabaceae).</title>
        <authorList>
            <person name="Istvanek J."/>
            <person name="Jaros M."/>
            <person name="Krenek A."/>
            <person name="Repkova J."/>
        </authorList>
    </citation>
    <scope>NUCLEOTIDE SEQUENCE [LARGE SCALE GENOMIC DNA]</scope>
    <source>
        <strain evidence="4">cv. Tatra</strain>
        <tissue evidence="2">Young leaves</tissue>
    </source>
</reference>
<protein>
    <submittedName>
        <fullName evidence="2">Uncharacterized protein</fullName>
    </submittedName>
</protein>
<feature type="non-terminal residue" evidence="2">
    <location>
        <position position="1"/>
    </location>
</feature>
<proteinExistence type="predicted"/>
<dbReference type="AlphaFoldDB" id="A0A2K3K5D3"/>
<dbReference type="Proteomes" id="UP000236291">
    <property type="component" value="Unassembled WGS sequence"/>
</dbReference>
<dbReference type="EMBL" id="ASHM01142039">
    <property type="protein sequence ID" value="PNX61482.1"/>
    <property type="molecule type" value="Genomic_DNA"/>
</dbReference>
<organism evidence="2 4">
    <name type="scientific">Trifolium pratense</name>
    <name type="common">Red clover</name>
    <dbReference type="NCBI Taxonomy" id="57577"/>
    <lineage>
        <taxon>Eukaryota</taxon>
        <taxon>Viridiplantae</taxon>
        <taxon>Streptophyta</taxon>
        <taxon>Embryophyta</taxon>
        <taxon>Tracheophyta</taxon>
        <taxon>Spermatophyta</taxon>
        <taxon>Magnoliopsida</taxon>
        <taxon>eudicotyledons</taxon>
        <taxon>Gunneridae</taxon>
        <taxon>Pentapetalae</taxon>
        <taxon>rosids</taxon>
        <taxon>fabids</taxon>
        <taxon>Fabales</taxon>
        <taxon>Fabaceae</taxon>
        <taxon>Papilionoideae</taxon>
        <taxon>50 kb inversion clade</taxon>
        <taxon>NPAAA clade</taxon>
        <taxon>Hologalegina</taxon>
        <taxon>IRL clade</taxon>
        <taxon>Trifolieae</taxon>
        <taxon>Trifolium</taxon>
    </lineage>
</organism>
<evidence type="ECO:0000313" key="4">
    <source>
        <dbReference type="Proteomes" id="UP000236291"/>
    </source>
</evidence>